<organism evidence="2 3">
    <name type="scientific">Boletus reticuloceps</name>
    <dbReference type="NCBI Taxonomy" id="495285"/>
    <lineage>
        <taxon>Eukaryota</taxon>
        <taxon>Fungi</taxon>
        <taxon>Dikarya</taxon>
        <taxon>Basidiomycota</taxon>
        <taxon>Agaricomycotina</taxon>
        <taxon>Agaricomycetes</taxon>
        <taxon>Agaricomycetidae</taxon>
        <taxon>Boletales</taxon>
        <taxon>Boletineae</taxon>
        <taxon>Boletaceae</taxon>
        <taxon>Boletoideae</taxon>
        <taxon>Boletus</taxon>
    </lineage>
</organism>
<dbReference type="Proteomes" id="UP000683000">
    <property type="component" value="Unassembled WGS sequence"/>
</dbReference>
<feature type="compositionally biased region" description="Pro residues" evidence="1">
    <location>
        <begin position="191"/>
        <end position="206"/>
    </location>
</feature>
<feature type="compositionally biased region" description="Basic and acidic residues" evidence="1">
    <location>
        <begin position="63"/>
        <end position="94"/>
    </location>
</feature>
<feature type="compositionally biased region" description="Low complexity" evidence="1">
    <location>
        <begin position="16"/>
        <end position="25"/>
    </location>
</feature>
<feature type="compositionally biased region" description="Basic and acidic residues" evidence="1">
    <location>
        <begin position="33"/>
        <end position="43"/>
    </location>
</feature>
<feature type="compositionally biased region" description="Low complexity" evidence="1">
    <location>
        <begin position="300"/>
        <end position="317"/>
    </location>
</feature>
<feature type="compositionally biased region" description="Gly residues" evidence="1">
    <location>
        <begin position="282"/>
        <end position="292"/>
    </location>
</feature>
<feature type="compositionally biased region" description="Basic and acidic residues" evidence="1">
    <location>
        <begin position="102"/>
        <end position="138"/>
    </location>
</feature>
<gene>
    <name evidence="2" type="ORF">JVT61DRAFT_3167</name>
</gene>
<accession>A0A8I3A8D4</accession>
<dbReference type="EMBL" id="JAGFBS010000014">
    <property type="protein sequence ID" value="KAG6375601.1"/>
    <property type="molecule type" value="Genomic_DNA"/>
</dbReference>
<feature type="region of interest" description="Disordered" evidence="1">
    <location>
        <begin position="1"/>
        <end position="382"/>
    </location>
</feature>
<feature type="compositionally biased region" description="Basic and acidic residues" evidence="1">
    <location>
        <begin position="246"/>
        <end position="259"/>
    </location>
</feature>
<protein>
    <submittedName>
        <fullName evidence="2">Uncharacterized protein</fullName>
    </submittedName>
</protein>
<dbReference type="AlphaFoldDB" id="A0A8I3A8D4"/>
<evidence type="ECO:0000313" key="2">
    <source>
        <dbReference type="EMBL" id="KAG6375601.1"/>
    </source>
</evidence>
<feature type="compositionally biased region" description="Pro residues" evidence="1">
    <location>
        <begin position="139"/>
        <end position="151"/>
    </location>
</feature>
<feature type="compositionally biased region" description="Basic and acidic residues" evidence="1">
    <location>
        <begin position="340"/>
        <end position="355"/>
    </location>
</feature>
<evidence type="ECO:0000313" key="3">
    <source>
        <dbReference type="Proteomes" id="UP000683000"/>
    </source>
</evidence>
<comment type="caution">
    <text evidence="2">The sequence shown here is derived from an EMBL/GenBank/DDBJ whole genome shotgun (WGS) entry which is preliminary data.</text>
</comment>
<reference evidence="2" key="1">
    <citation type="submission" date="2021-03" db="EMBL/GenBank/DDBJ databases">
        <title>Evolutionary innovations through gain and loss of genes in the ectomycorrhizal Boletales.</title>
        <authorList>
            <person name="Wu G."/>
            <person name="Miyauchi S."/>
            <person name="Morin E."/>
            <person name="Yang Z.-L."/>
            <person name="Xu J."/>
            <person name="Martin F.M."/>
        </authorList>
    </citation>
    <scope>NUCLEOTIDE SEQUENCE</scope>
    <source>
        <strain evidence="2">BR01</strain>
    </source>
</reference>
<proteinExistence type="predicted"/>
<sequence>MANVDVPPTRYGDAFSRPSLPLPRRYSPPPPVFDRDRERERGRGYYPTRSPPPFRGEGVYDPSGDRRYAVDRERDAYEQRRRDYYGPGDDDKRGPPPPASWRPHERQPFMDRDRDRFDRERERDRDLRERDRERERDLVPPPPPPPPPPPRGQWDDRDRRVGFPPSPPLSRMDTAGGVGSGRSLSARLTDPYPPPGGDDRAYPPPREFGRYGGVPLVNHALPHAQPFSRVRNRSPSPPRRGPGLGDDLRPPVKRVREESSAGYSSVGLGVGGGAAYSPPRRGGVGVGGGGEYAPGPPPSSAATITTGVTTVSGTIAARSTGTRTPPVSAPPSSAASGVFYERDRERERERDREYVRGGYGMGYDRDDRGRRSPPMLGSRIGSWTGVGWGVRKGCGRR</sequence>
<keyword evidence="3" id="KW-1185">Reference proteome</keyword>
<evidence type="ECO:0000256" key="1">
    <source>
        <dbReference type="SAM" id="MobiDB-lite"/>
    </source>
</evidence>
<name>A0A8I3A8D4_9AGAM</name>